<dbReference type="Proteomes" id="UP000241769">
    <property type="component" value="Unassembled WGS sequence"/>
</dbReference>
<reference evidence="2 3" key="1">
    <citation type="journal article" date="2018" name="Genome Biol. Evol.">
        <title>Multiple Roots of Fruiting Body Formation in Amoebozoa.</title>
        <authorList>
            <person name="Hillmann F."/>
            <person name="Forbes G."/>
            <person name="Novohradska S."/>
            <person name="Ferling I."/>
            <person name="Riege K."/>
            <person name="Groth M."/>
            <person name="Westermann M."/>
            <person name="Marz M."/>
            <person name="Spaller T."/>
            <person name="Winckler T."/>
            <person name="Schaap P."/>
            <person name="Glockner G."/>
        </authorList>
    </citation>
    <scope>NUCLEOTIDE SEQUENCE [LARGE SCALE GENOMIC DNA]</scope>
    <source>
        <strain evidence="2 3">Jena</strain>
    </source>
</reference>
<sequence length="294" mass="33871">MAHSEVLLGHQPEKSKHLTTNRKNRIRFPEGAACILQRWEASYQGMCQRPITVRTICESCRNQKRQAEKRKREEENGETFEQSRFLSFTELNHPKKRIKTMMRHLVEVYGNEEEVELMLSFWSKNYGEKVLPPTESKITKNVQQLFESLPPLSPFRKPLINSIFQGFSPSEVKSICGVSWSTASRAQQLDRKENILLTQIYPNGVKLQIEDGFLDMCPVKSGDNQTIKIGSTLVAKHTQFISNAELYDQYVEAFKHRPVGVVSETYFLTLRPKQVRMAGPMTKSAFMGRCRTAH</sequence>
<protein>
    <submittedName>
        <fullName evidence="2">Uncharacterized protein</fullName>
    </submittedName>
</protein>
<feature type="region of interest" description="Disordered" evidence="1">
    <location>
        <begin position="1"/>
        <end position="20"/>
    </location>
</feature>
<comment type="caution">
    <text evidence="2">The sequence shown here is derived from an EMBL/GenBank/DDBJ whole genome shotgun (WGS) entry which is preliminary data.</text>
</comment>
<evidence type="ECO:0000313" key="3">
    <source>
        <dbReference type="Proteomes" id="UP000241769"/>
    </source>
</evidence>
<proteinExistence type="predicted"/>
<keyword evidence="3" id="KW-1185">Reference proteome</keyword>
<accession>A0A2P6N347</accession>
<gene>
    <name evidence="2" type="ORF">PROFUN_13783</name>
</gene>
<dbReference type="EMBL" id="MDYQ01000227">
    <property type="protein sequence ID" value="PRP78371.1"/>
    <property type="molecule type" value="Genomic_DNA"/>
</dbReference>
<name>A0A2P6N347_9EUKA</name>
<organism evidence="2 3">
    <name type="scientific">Planoprotostelium fungivorum</name>
    <dbReference type="NCBI Taxonomy" id="1890364"/>
    <lineage>
        <taxon>Eukaryota</taxon>
        <taxon>Amoebozoa</taxon>
        <taxon>Evosea</taxon>
        <taxon>Variosea</taxon>
        <taxon>Cavosteliida</taxon>
        <taxon>Cavosteliaceae</taxon>
        <taxon>Planoprotostelium</taxon>
    </lineage>
</organism>
<evidence type="ECO:0000256" key="1">
    <source>
        <dbReference type="SAM" id="MobiDB-lite"/>
    </source>
</evidence>
<dbReference type="InParanoid" id="A0A2P6N347"/>
<dbReference type="AlphaFoldDB" id="A0A2P6N347"/>
<evidence type="ECO:0000313" key="2">
    <source>
        <dbReference type="EMBL" id="PRP78371.1"/>
    </source>
</evidence>